<evidence type="ECO:0000256" key="5">
    <source>
        <dbReference type="SAM" id="MobiDB-lite"/>
    </source>
</evidence>
<dbReference type="Proteomes" id="UP000559027">
    <property type="component" value="Unassembled WGS sequence"/>
</dbReference>
<evidence type="ECO:0000256" key="3">
    <source>
        <dbReference type="ARBA" id="ARBA00022833"/>
    </source>
</evidence>
<feature type="region of interest" description="Disordered" evidence="5">
    <location>
        <begin position="360"/>
        <end position="393"/>
    </location>
</feature>
<keyword evidence="3" id="KW-0862">Zinc</keyword>
<feature type="compositionally biased region" description="Polar residues" evidence="5">
    <location>
        <begin position="175"/>
        <end position="206"/>
    </location>
</feature>
<feature type="compositionally biased region" description="Low complexity" evidence="5">
    <location>
        <begin position="10"/>
        <end position="22"/>
    </location>
</feature>
<feature type="domain" description="RING-type" evidence="6">
    <location>
        <begin position="452"/>
        <end position="496"/>
    </location>
</feature>
<dbReference type="EMBL" id="JAACJO010000013">
    <property type="protein sequence ID" value="KAF5350962.1"/>
    <property type="molecule type" value="Genomic_DNA"/>
</dbReference>
<gene>
    <name evidence="7" type="ORF">D9756_008235</name>
</gene>
<keyword evidence="8" id="KW-1185">Reference proteome</keyword>
<proteinExistence type="predicted"/>
<dbReference type="PROSITE" id="PS50089">
    <property type="entry name" value="ZF_RING_2"/>
    <property type="match status" value="1"/>
</dbReference>
<protein>
    <recommendedName>
        <fullName evidence="6">RING-type domain-containing protein</fullName>
    </recommendedName>
</protein>
<dbReference type="Gene3D" id="3.30.40.10">
    <property type="entry name" value="Zinc/RING finger domain, C3HC4 (zinc finger)"/>
    <property type="match status" value="1"/>
</dbReference>
<dbReference type="PROSITE" id="PS00518">
    <property type="entry name" value="ZF_RING_1"/>
    <property type="match status" value="1"/>
</dbReference>
<evidence type="ECO:0000313" key="8">
    <source>
        <dbReference type="Proteomes" id="UP000559027"/>
    </source>
</evidence>
<feature type="compositionally biased region" description="Basic and acidic residues" evidence="5">
    <location>
        <begin position="374"/>
        <end position="389"/>
    </location>
</feature>
<dbReference type="InterPro" id="IPR018957">
    <property type="entry name" value="Znf_C3HC4_RING-type"/>
</dbReference>
<dbReference type="AlphaFoldDB" id="A0A8H5D2I6"/>
<feature type="compositionally biased region" description="Polar residues" evidence="5">
    <location>
        <begin position="42"/>
        <end position="56"/>
    </location>
</feature>
<feature type="compositionally biased region" description="Polar residues" evidence="5">
    <location>
        <begin position="215"/>
        <end position="228"/>
    </location>
</feature>
<dbReference type="SMART" id="SM00184">
    <property type="entry name" value="RING"/>
    <property type="match status" value="1"/>
</dbReference>
<evidence type="ECO:0000259" key="6">
    <source>
        <dbReference type="PROSITE" id="PS50089"/>
    </source>
</evidence>
<dbReference type="InterPro" id="IPR012677">
    <property type="entry name" value="Nucleotide-bd_a/b_plait_sf"/>
</dbReference>
<keyword evidence="2 4" id="KW-0863">Zinc-finger</keyword>
<sequence length="904" mass="99053">MSRLQPAFHSYSVPSSPAVSRSSKSHPVTPQRATRQPHRHSQSFYRSPITPSSPYTPLSLRSTDSTHSSTLTTPDNLSLSLRKRIAFFSGSPELSRAAGAHDNAGPDVAESWRSRASENGIRVSSSDQNHDEHHYGDDEATEYSFSDTGNDSNILISEALLPAFLSAQSENSFSPVQTRARAHSQNSHVPPSQSLSPTLRRNTISRAQAPVSPLRSRQSQNQPVNLLSTPPPNRNLVKQLKLKGSVTDPAHTRRREAFGVVRTPQNAHNTFNFGYSNDMSKELFDIDEHEYEQETTHDAPHEDESFSLNLQAHQANTFGYLNYSYPSFPQYNSDPFQSTGIQFGYGTTPNIADSVEHHFHSFQQSQRQQNSHGYDAHPQHAHNHRDTSRKFQQTNAVPSYVRPAQLPIPSGDLSLPAIHKPIPQYPSRNATSMILPSTSDLISPEPTSASDCSVCLTQSASNLAILKPCGHPLCSACLTSALNIVGEKDMECAVCKQSVQDFKLVVNPKTKGTSVTTERKDTMTGKSFFDPIFSSPSSSNTAEVPSILPENDSFGDLESGFDFGIDFSPNEIRASTPKLDNSITPDSSGLLSSVTSQQVSKDGRVVLRIDNVPWDITPSQVVNWLQQPVELVHVLLDGKGKTLSHAYVEIKDQQIAGAVLRGEAIGLDGRKKERGSVLGRGRRARGVTITRSSQEELMANLFPQWRGTFDGSRPSLSGLQGERIIGALEGGLLTENEVTGLLYLIREPDSHFLKVPSLPFHSLISILSKFPTDVDSRVFWSAGIRDMLFDVAFAAVETLLGRLETLKEEDKAKQGYSMDLVTDLIRATVCCQAFTGQQIGKLTALASSKSIPITKPLNESTSQPSITPNTPIADISTRSSTQPLLLARVSASSILLRSLELRLS</sequence>
<evidence type="ECO:0000313" key="7">
    <source>
        <dbReference type="EMBL" id="KAF5350962.1"/>
    </source>
</evidence>
<feature type="compositionally biased region" description="Low complexity" evidence="5">
    <location>
        <begin position="361"/>
        <end position="372"/>
    </location>
</feature>
<dbReference type="InterPro" id="IPR001841">
    <property type="entry name" value="Znf_RING"/>
</dbReference>
<dbReference type="Gene3D" id="3.30.70.330">
    <property type="match status" value="1"/>
</dbReference>
<dbReference type="GO" id="GO:0008270">
    <property type="term" value="F:zinc ion binding"/>
    <property type="evidence" value="ECO:0007669"/>
    <property type="project" value="UniProtKB-KW"/>
</dbReference>
<evidence type="ECO:0000256" key="2">
    <source>
        <dbReference type="ARBA" id="ARBA00022771"/>
    </source>
</evidence>
<feature type="region of interest" description="Disordered" evidence="5">
    <location>
        <begin position="175"/>
        <end position="235"/>
    </location>
</feature>
<dbReference type="Pfam" id="PF00097">
    <property type="entry name" value="zf-C3HC4"/>
    <property type="match status" value="1"/>
</dbReference>
<dbReference type="SUPFAM" id="SSF57850">
    <property type="entry name" value="RING/U-box"/>
    <property type="match status" value="1"/>
</dbReference>
<dbReference type="InterPro" id="IPR017907">
    <property type="entry name" value="Znf_RING_CS"/>
</dbReference>
<feature type="compositionally biased region" description="Low complexity" evidence="5">
    <location>
        <begin position="58"/>
        <end position="73"/>
    </location>
</feature>
<evidence type="ECO:0000256" key="1">
    <source>
        <dbReference type="ARBA" id="ARBA00022723"/>
    </source>
</evidence>
<feature type="region of interest" description="Disordered" evidence="5">
    <location>
        <begin position="95"/>
        <end position="146"/>
    </location>
</feature>
<accession>A0A8H5D2I6</accession>
<reference evidence="7 8" key="1">
    <citation type="journal article" date="2020" name="ISME J.">
        <title>Uncovering the hidden diversity of litter-decomposition mechanisms in mushroom-forming fungi.</title>
        <authorList>
            <person name="Floudas D."/>
            <person name="Bentzer J."/>
            <person name="Ahren D."/>
            <person name="Johansson T."/>
            <person name="Persson P."/>
            <person name="Tunlid A."/>
        </authorList>
    </citation>
    <scope>NUCLEOTIDE SEQUENCE [LARGE SCALE GENOMIC DNA]</scope>
    <source>
        <strain evidence="7 8">CBS 146.42</strain>
    </source>
</reference>
<name>A0A8H5D2I6_9AGAR</name>
<feature type="compositionally biased region" description="Basic and acidic residues" evidence="5">
    <location>
        <begin position="128"/>
        <end position="137"/>
    </location>
</feature>
<keyword evidence="1" id="KW-0479">Metal-binding</keyword>
<dbReference type="InterPro" id="IPR013083">
    <property type="entry name" value="Znf_RING/FYVE/PHD"/>
</dbReference>
<dbReference type="OrthoDB" id="336240at2759"/>
<comment type="caution">
    <text evidence="7">The sequence shown here is derived from an EMBL/GenBank/DDBJ whole genome shotgun (WGS) entry which is preliminary data.</text>
</comment>
<feature type="region of interest" description="Disordered" evidence="5">
    <location>
        <begin position="1"/>
        <end position="74"/>
    </location>
</feature>
<evidence type="ECO:0000256" key="4">
    <source>
        <dbReference type="PROSITE-ProRule" id="PRU00175"/>
    </source>
</evidence>
<organism evidence="7 8">
    <name type="scientific">Leucocoprinus leucothites</name>
    <dbReference type="NCBI Taxonomy" id="201217"/>
    <lineage>
        <taxon>Eukaryota</taxon>
        <taxon>Fungi</taxon>
        <taxon>Dikarya</taxon>
        <taxon>Basidiomycota</taxon>
        <taxon>Agaricomycotina</taxon>
        <taxon>Agaricomycetes</taxon>
        <taxon>Agaricomycetidae</taxon>
        <taxon>Agaricales</taxon>
        <taxon>Agaricineae</taxon>
        <taxon>Agaricaceae</taxon>
        <taxon>Leucocoprinus</taxon>
    </lineage>
</organism>